<evidence type="ECO:0000313" key="3">
    <source>
        <dbReference type="Proteomes" id="UP001280121"/>
    </source>
</evidence>
<dbReference type="AlphaFoldDB" id="A0AAD9X602"/>
<dbReference type="Proteomes" id="UP001280121">
    <property type="component" value="Unassembled WGS sequence"/>
</dbReference>
<gene>
    <name evidence="2" type="ORF">Ddye_013202</name>
</gene>
<proteinExistence type="predicted"/>
<dbReference type="PANTHER" id="PTHR31973">
    <property type="entry name" value="POLYPROTEIN, PUTATIVE-RELATED"/>
    <property type="match status" value="1"/>
</dbReference>
<reference evidence="2" key="1">
    <citation type="journal article" date="2023" name="Plant J.">
        <title>Genome sequences and population genomics provide insights into the demographic history, inbreeding, and mutation load of two 'living fossil' tree species of Dipteronia.</title>
        <authorList>
            <person name="Feng Y."/>
            <person name="Comes H.P."/>
            <person name="Chen J."/>
            <person name="Zhu S."/>
            <person name="Lu R."/>
            <person name="Zhang X."/>
            <person name="Li P."/>
            <person name="Qiu J."/>
            <person name="Olsen K.M."/>
            <person name="Qiu Y."/>
        </authorList>
    </citation>
    <scope>NUCLEOTIDE SEQUENCE</scope>
    <source>
        <strain evidence="2">KIB01</strain>
    </source>
</reference>
<dbReference type="PANTHER" id="PTHR31973:SF195">
    <property type="entry name" value="MUDR FAMILY TRANSPOSASE"/>
    <property type="match status" value="1"/>
</dbReference>
<sequence>MNDGQFNHHYNDFYNDINNEQNNEPNIGPTQQMVDEENLHPIDNVANNEKEKEAVEPETRTTRVQRFSFSASDIAGTSEVRPNLTPFDFDNVRTWVIPGAQSYSFADGTHLKERFGGTMFVATAQDGNKQVYPIAFGKDVVAIMDKATRSYTELKYNRHLEEICNLYQNAFNYVIEAGPHKWSRIHYPERKYRVMTTNIAECINSCLKFPRQLPMLTLAEFIRNMLQRWFHDRHCTA</sequence>
<name>A0AAD9X602_9ROSI</name>
<organism evidence="2 3">
    <name type="scientific">Dipteronia dyeriana</name>
    <dbReference type="NCBI Taxonomy" id="168575"/>
    <lineage>
        <taxon>Eukaryota</taxon>
        <taxon>Viridiplantae</taxon>
        <taxon>Streptophyta</taxon>
        <taxon>Embryophyta</taxon>
        <taxon>Tracheophyta</taxon>
        <taxon>Spermatophyta</taxon>
        <taxon>Magnoliopsida</taxon>
        <taxon>eudicotyledons</taxon>
        <taxon>Gunneridae</taxon>
        <taxon>Pentapetalae</taxon>
        <taxon>rosids</taxon>
        <taxon>malvids</taxon>
        <taxon>Sapindales</taxon>
        <taxon>Sapindaceae</taxon>
        <taxon>Hippocastanoideae</taxon>
        <taxon>Acereae</taxon>
        <taxon>Dipteronia</taxon>
    </lineage>
</organism>
<comment type="caution">
    <text evidence="2">The sequence shown here is derived from an EMBL/GenBank/DDBJ whole genome shotgun (WGS) entry which is preliminary data.</text>
</comment>
<feature type="compositionally biased region" description="Low complexity" evidence="1">
    <location>
        <begin position="12"/>
        <end position="27"/>
    </location>
</feature>
<accession>A0AAD9X602</accession>
<feature type="region of interest" description="Disordered" evidence="1">
    <location>
        <begin position="1"/>
        <end position="31"/>
    </location>
</feature>
<evidence type="ECO:0000313" key="2">
    <source>
        <dbReference type="EMBL" id="KAK2653346.1"/>
    </source>
</evidence>
<evidence type="ECO:0000256" key="1">
    <source>
        <dbReference type="SAM" id="MobiDB-lite"/>
    </source>
</evidence>
<dbReference type="EMBL" id="JANJYI010000004">
    <property type="protein sequence ID" value="KAK2653346.1"/>
    <property type="molecule type" value="Genomic_DNA"/>
</dbReference>
<keyword evidence="3" id="KW-1185">Reference proteome</keyword>
<protein>
    <submittedName>
        <fullName evidence="2">Uncharacterized protein</fullName>
    </submittedName>
</protein>